<accession>A0A094PZS9</accession>
<dbReference type="InterPro" id="IPR016181">
    <property type="entry name" value="Acyl_CoA_acyltransferase"/>
</dbReference>
<organism evidence="2">
    <name type="scientific">freshwater metagenome</name>
    <dbReference type="NCBI Taxonomy" id="449393"/>
    <lineage>
        <taxon>unclassified sequences</taxon>
        <taxon>metagenomes</taxon>
        <taxon>ecological metagenomes</taxon>
    </lineage>
</organism>
<proteinExistence type="predicted"/>
<gene>
    <name evidence="2" type="ORF">GM50_17575</name>
</gene>
<dbReference type="AlphaFoldDB" id="A0A094PZS9"/>
<protein>
    <recommendedName>
        <fullName evidence="1">N-acetyltransferase domain-containing protein</fullName>
    </recommendedName>
</protein>
<dbReference type="Gene3D" id="3.40.630.30">
    <property type="match status" value="1"/>
</dbReference>
<dbReference type="EMBL" id="JNSK01000100">
    <property type="protein sequence ID" value="KGA15284.1"/>
    <property type="molecule type" value="Genomic_DNA"/>
</dbReference>
<feature type="domain" description="N-acetyltransferase" evidence="1">
    <location>
        <begin position="22"/>
        <end position="157"/>
    </location>
</feature>
<name>A0A094PZS9_9ZZZZ</name>
<dbReference type="SUPFAM" id="SSF55729">
    <property type="entry name" value="Acyl-CoA N-acyltransferases (Nat)"/>
    <property type="match status" value="1"/>
</dbReference>
<reference evidence="2" key="1">
    <citation type="submission" date="2014-05" db="EMBL/GenBank/DDBJ databases">
        <title>Key roles for freshwater Actinobacteria revealed by deep metagenomic sequencing.</title>
        <authorList>
            <person name="Ghai R."/>
            <person name="Mizuno C.M."/>
            <person name="Picazo A."/>
            <person name="Camacho A."/>
            <person name="Rodriguez-Valera F."/>
        </authorList>
    </citation>
    <scope>NUCLEOTIDE SEQUENCE</scope>
</reference>
<sequence length="157" mass="17792">MRHILKLSRSLIDPIEHIPHPYTFITFDPKIHSQSWLALNNKIFTTHPDQGNWAMADLENRMIEPWFDPAGFFLCIHDDVIVGFCWTKIHQDLVNADPVGELYVIGVDPQEHSKGIGKTVCNEGLIYLRGKGIKESILYVDADNEAGKGLYTSLGFN</sequence>
<comment type="caution">
    <text evidence="2">The sequence shown here is derived from an EMBL/GenBank/DDBJ whole genome shotgun (WGS) entry which is preliminary data.</text>
</comment>
<evidence type="ECO:0000313" key="2">
    <source>
        <dbReference type="EMBL" id="KGA15284.1"/>
    </source>
</evidence>
<dbReference type="GO" id="GO:0016747">
    <property type="term" value="F:acyltransferase activity, transferring groups other than amino-acyl groups"/>
    <property type="evidence" value="ECO:0007669"/>
    <property type="project" value="InterPro"/>
</dbReference>
<dbReference type="Pfam" id="PF00583">
    <property type="entry name" value="Acetyltransf_1"/>
    <property type="match status" value="1"/>
</dbReference>
<dbReference type="PROSITE" id="PS51186">
    <property type="entry name" value="GNAT"/>
    <property type="match status" value="1"/>
</dbReference>
<evidence type="ECO:0000259" key="1">
    <source>
        <dbReference type="PROSITE" id="PS51186"/>
    </source>
</evidence>
<dbReference type="InterPro" id="IPR000182">
    <property type="entry name" value="GNAT_dom"/>
</dbReference>
<dbReference type="CDD" id="cd04301">
    <property type="entry name" value="NAT_SF"/>
    <property type="match status" value="1"/>
</dbReference>